<dbReference type="KEGG" id="nhu:H0264_06015"/>
<dbReference type="RefSeq" id="WP_181583040.1">
    <property type="nucleotide sequence ID" value="NZ_CP059399.1"/>
</dbReference>
<dbReference type="SUPFAM" id="SSF140453">
    <property type="entry name" value="EsxAB dimer-like"/>
    <property type="match status" value="1"/>
</dbReference>
<evidence type="ECO:0000313" key="1">
    <source>
        <dbReference type="EMBL" id="QLY31862.1"/>
    </source>
</evidence>
<dbReference type="EMBL" id="CP059399">
    <property type="protein sequence ID" value="QLY31862.1"/>
    <property type="molecule type" value="Genomic_DNA"/>
</dbReference>
<name>A0A7D6VDH4_9NOCA</name>
<dbReference type="Gene3D" id="1.10.287.1060">
    <property type="entry name" value="ESAT-6-like"/>
    <property type="match status" value="1"/>
</dbReference>
<dbReference type="Proteomes" id="UP000515512">
    <property type="component" value="Chromosome"/>
</dbReference>
<gene>
    <name evidence="1" type="ORF">H0264_06015</name>
</gene>
<dbReference type="AlphaFoldDB" id="A0A7D6VDH4"/>
<sequence length="103" mass="11133">MGVNDPDYMEYDQGQMLTLFSDLQGFRQALTDRGQEMNDAATTLAAAWADNGALGVFQSTKGEWDGEFTDTLVILDKIAAEVENALHRALGTDGKIGDGFADI</sequence>
<evidence type="ECO:0000313" key="2">
    <source>
        <dbReference type="Proteomes" id="UP000515512"/>
    </source>
</evidence>
<protein>
    <submittedName>
        <fullName evidence="1">Type VII secretion protein EsxR</fullName>
    </submittedName>
</protein>
<proteinExistence type="predicted"/>
<accession>A0A7D6VDH4</accession>
<dbReference type="InterPro" id="IPR036689">
    <property type="entry name" value="ESAT-6-like_sf"/>
</dbReference>
<organism evidence="1 2">
    <name type="scientific">Nocardia huaxiensis</name>
    <dbReference type="NCBI Taxonomy" id="2755382"/>
    <lineage>
        <taxon>Bacteria</taxon>
        <taxon>Bacillati</taxon>
        <taxon>Actinomycetota</taxon>
        <taxon>Actinomycetes</taxon>
        <taxon>Mycobacteriales</taxon>
        <taxon>Nocardiaceae</taxon>
        <taxon>Nocardia</taxon>
    </lineage>
</organism>
<reference evidence="1 2" key="1">
    <citation type="submission" date="2020-07" db="EMBL/GenBank/DDBJ databases">
        <authorList>
            <person name="Zhuang K."/>
            <person name="Ran Y."/>
        </authorList>
    </citation>
    <scope>NUCLEOTIDE SEQUENCE [LARGE SCALE GENOMIC DNA]</scope>
    <source>
        <strain evidence="1 2">WCH-YHL-001</strain>
    </source>
</reference>
<keyword evidence="2" id="KW-1185">Reference proteome</keyword>